<dbReference type="InterPro" id="IPR023614">
    <property type="entry name" value="Porin_dom_sf"/>
</dbReference>
<name>A0A075B299_ROZAC</name>
<dbReference type="Proteomes" id="UP000281549">
    <property type="component" value="Unassembled WGS sequence"/>
</dbReference>
<keyword evidence="6" id="KW-1000">Mitochondrion outer membrane</keyword>
<dbReference type="InterPro" id="IPR037930">
    <property type="entry name" value="Tom40"/>
</dbReference>
<proteinExistence type="inferred from homology"/>
<dbReference type="InterPro" id="IPR027246">
    <property type="entry name" value="Porin_Euk/Tom40"/>
</dbReference>
<dbReference type="Proteomes" id="UP000030755">
    <property type="component" value="Unassembled WGS sequence"/>
</dbReference>
<gene>
    <name evidence="10" type="ORF">O9G_005976</name>
    <name evidence="11" type="ORF">ROZALSC1DRAFT_29893</name>
</gene>
<dbReference type="GO" id="GO:0030150">
    <property type="term" value="P:protein import into mitochondrial matrix"/>
    <property type="evidence" value="ECO:0007669"/>
    <property type="project" value="EnsemblFungi"/>
</dbReference>
<evidence type="ECO:0000256" key="9">
    <source>
        <dbReference type="ARBA" id="ARBA00023136"/>
    </source>
</evidence>
<dbReference type="Pfam" id="PF01459">
    <property type="entry name" value="Porin_3"/>
    <property type="match status" value="1"/>
</dbReference>
<evidence type="ECO:0000256" key="1">
    <source>
        <dbReference type="ARBA" id="ARBA00004374"/>
    </source>
</evidence>
<protein>
    <submittedName>
        <fullName evidence="10">Porin domain-containing protein</fullName>
    </submittedName>
</protein>
<dbReference type="EMBL" id="ML005461">
    <property type="protein sequence ID" value="RKP18431.1"/>
    <property type="molecule type" value="Genomic_DNA"/>
</dbReference>
<evidence type="ECO:0000256" key="6">
    <source>
        <dbReference type="ARBA" id="ARBA00022787"/>
    </source>
</evidence>
<dbReference type="OrthoDB" id="19656at2759"/>
<dbReference type="AlphaFoldDB" id="A0A075B299"/>
<organism evidence="10 12">
    <name type="scientific">Rozella allomycis (strain CSF55)</name>
    <dbReference type="NCBI Taxonomy" id="988480"/>
    <lineage>
        <taxon>Eukaryota</taxon>
        <taxon>Fungi</taxon>
        <taxon>Fungi incertae sedis</taxon>
        <taxon>Cryptomycota</taxon>
        <taxon>Cryptomycota incertae sedis</taxon>
        <taxon>Rozella</taxon>
    </lineage>
</organism>
<sequence>MSTEQSVPKPSPKWYHIIAFRKSLNLPKPNAFEDFNKESRLMSPALMLFDGAKADMALGLSNAFHVVHSFQLGSSQQGVPTYTFSAMNGNEKNLLQANMSASGMLMARVHKNLTDNLITKFSYQSALNSPQPRIQAEADYCGSDYLVSFKTFDPNILRKSGVFVANYVQSITKKLSAGVEFVYQKPDQYHEDGSISYALRYAGDKWVGSAVLMQMSMLNLSYHQRISDRVEIGTDFNFSMTEPRKESHTTIGGKVDFKLSSLRAQIDTRGKLATFFEHRLGPGVSVLFSGEIDHLRTTGKFGIGIQVEQ</sequence>
<evidence type="ECO:0000256" key="5">
    <source>
        <dbReference type="ARBA" id="ARBA00022692"/>
    </source>
</evidence>
<keyword evidence="12" id="KW-1185">Reference proteome</keyword>
<evidence type="ECO:0000256" key="8">
    <source>
        <dbReference type="ARBA" id="ARBA00023128"/>
    </source>
</evidence>
<evidence type="ECO:0000313" key="10">
    <source>
        <dbReference type="EMBL" id="EPZ36705.1"/>
    </source>
</evidence>
<evidence type="ECO:0000256" key="3">
    <source>
        <dbReference type="ARBA" id="ARBA00022448"/>
    </source>
</evidence>
<keyword evidence="7" id="KW-0653">Protein transport</keyword>
<comment type="subcellular location">
    <subcellularLocation>
        <location evidence="1">Mitochondrion outer membrane</location>
        <topology evidence="1">Multi-pass membrane protein</topology>
    </subcellularLocation>
</comment>
<dbReference type="GO" id="GO:0045040">
    <property type="term" value="P:protein insertion into mitochondrial outer membrane"/>
    <property type="evidence" value="ECO:0007669"/>
    <property type="project" value="EnsemblFungi"/>
</dbReference>
<keyword evidence="9" id="KW-0472">Membrane</keyword>
<dbReference type="EMBL" id="KE560477">
    <property type="protein sequence ID" value="EPZ36705.1"/>
    <property type="molecule type" value="Genomic_DNA"/>
</dbReference>
<evidence type="ECO:0000313" key="11">
    <source>
        <dbReference type="EMBL" id="RKP18431.1"/>
    </source>
</evidence>
<dbReference type="OMA" id="TRFNYRW"/>
<reference evidence="11" key="3">
    <citation type="submission" date="2018-08" db="EMBL/GenBank/DDBJ databases">
        <title>Leveraging single-cell genomics to expand the Fungal Tree of Life.</title>
        <authorList>
            <consortium name="DOE Joint Genome Institute"/>
            <person name="Ahrendt S.R."/>
            <person name="Quandt C.A."/>
            <person name="Ciobanu D."/>
            <person name="Clum A."/>
            <person name="Salamov A."/>
            <person name="Andreopoulos B."/>
            <person name="Cheng J.-F."/>
            <person name="Woyke T."/>
            <person name="Pelin A."/>
            <person name="Henrissat B."/>
            <person name="Reynolds N."/>
            <person name="Benny G.L."/>
            <person name="Smith M.E."/>
            <person name="James T.Y."/>
            <person name="Grigoriev I.V."/>
        </authorList>
    </citation>
    <scope>NUCLEOTIDE SEQUENCE</scope>
    <source>
        <strain evidence="11">CSF55</strain>
    </source>
</reference>
<evidence type="ECO:0000313" key="12">
    <source>
        <dbReference type="Proteomes" id="UP000030755"/>
    </source>
</evidence>
<keyword evidence="4" id="KW-1134">Transmembrane beta strand</keyword>
<evidence type="ECO:0000256" key="7">
    <source>
        <dbReference type="ARBA" id="ARBA00022927"/>
    </source>
</evidence>
<reference evidence="13" key="2">
    <citation type="journal article" date="2018" name="Nat. Microbiol.">
        <title>Leveraging single-cell genomics to expand the fungal tree of life.</title>
        <authorList>
            <person name="Ahrendt S.R."/>
            <person name="Quandt C.A."/>
            <person name="Ciobanu D."/>
            <person name="Clum A."/>
            <person name="Salamov A."/>
            <person name="Andreopoulos B."/>
            <person name="Cheng J.F."/>
            <person name="Woyke T."/>
            <person name="Pelin A."/>
            <person name="Henrissat B."/>
            <person name="Reynolds N.K."/>
            <person name="Benny G.L."/>
            <person name="Smith M.E."/>
            <person name="James T.Y."/>
            <person name="Grigoriev I.V."/>
        </authorList>
    </citation>
    <scope>NUCLEOTIDE SEQUENCE [LARGE SCALE GENOMIC DNA]</scope>
    <source>
        <strain evidence="13">CSF55</strain>
    </source>
</reference>
<evidence type="ECO:0000256" key="4">
    <source>
        <dbReference type="ARBA" id="ARBA00022452"/>
    </source>
</evidence>
<dbReference type="Gene3D" id="2.40.160.10">
    <property type="entry name" value="Porin"/>
    <property type="match status" value="1"/>
</dbReference>
<dbReference type="GO" id="GO:0008320">
    <property type="term" value="F:protein transmembrane transporter activity"/>
    <property type="evidence" value="ECO:0007669"/>
    <property type="project" value="EnsemblFungi"/>
</dbReference>
<accession>A0A075B299</accession>
<keyword evidence="3" id="KW-0813">Transport</keyword>
<dbReference type="CDD" id="cd07305">
    <property type="entry name" value="Porin3_Tom40"/>
    <property type="match status" value="1"/>
</dbReference>
<keyword evidence="5" id="KW-0812">Transmembrane</keyword>
<reference evidence="10 12" key="1">
    <citation type="journal article" date="2013" name="Curr. Biol.">
        <title>Shared signatures of parasitism and phylogenomics unite Cryptomycota and microsporidia.</title>
        <authorList>
            <person name="James T.Y."/>
            <person name="Pelin A."/>
            <person name="Bonen L."/>
            <person name="Ahrendt S."/>
            <person name="Sain D."/>
            <person name="Corradi N."/>
            <person name="Stajich J.E."/>
        </authorList>
    </citation>
    <scope>NUCLEOTIDE SEQUENCE [LARGE SCALE GENOMIC DNA]</scope>
    <source>
        <strain evidence="10 12">CSF55</strain>
        <strain evidence="10 12">CSF55</strain>
    </source>
</reference>
<dbReference type="PANTHER" id="PTHR10802">
    <property type="entry name" value="MITOCHONDRIAL IMPORT RECEPTOR SUBUNIT TOM40"/>
    <property type="match status" value="1"/>
</dbReference>
<evidence type="ECO:0000313" key="13">
    <source>
        <dbReference type="Proteomes" id="UP000281549"/>
    </source>
</evidence>
<comment type="similarity">
    <text evidence="2">Belongs to the Tom40 family.</text>
</comment>
<dbReference type="STRING" id="988480.A0A075B299"/>
<dbReference type="GO" id="GO:0005742">
    <property type="term" value="C:mitochondrial outer membrane translocase complex"/>
    <property type="evidence" value="ECO:0007669"/>
    <property type="project" value="EnsemblFungi"/>
</dbReference>
<evidence type="ECO:0000256" key="2">
    <source>
        <dbReference type="ARBA" id="ARBA00010510"/>
    </source>
</evidence>
<keyword evidence="8" id="KW-0496">Mitochondrion</keyword>
<dbReference type="HOGENOM" id="CLU_042174_0_0_1"/>